<proteinExistence type="predicted"/>
<dbReference type="WBParaSite" id="PS1159_v2.g24531.t1">
    <property type="protein sequence ID" value="PS1159_v2.g24531.t1"/>
    <property type="gene ID" value="PS1159_v2.g24531"/>
</dbReference>
<protein>
    <submittedName>
        <fullName evidence="2">RNA polymerase II subunit B1 CTD phosphatase RPAP2 homolog</fullName>
    </submittedName>
</protein>
<name>A0AC35G916_9BILA</name>
<evidence type="ECO:0000313" key="2">
    <source>
        <dbReference type="WBParaSite" id="PS1159_v2.g24531.t1"/>
    </source>
</evidence>
<evidence type="ECO:0000313" key="1">
    <source>
        <dbReference type="Proteomes" id="UP000887580"/>
    </source>
</evidence>
<accession>A0AC35G916</accession>
<organism evidence="1 2">
    <name type="scientific">Panagrolaimus sp. PS1159</name>
    <dbReference type="NCBI Taxonomy" id="55785"/>
    <lineage>
        <taxon>Eukaryota</taxon>
        <taxon>Metazoa</taxon>
        <taxon>Ecdysozoa</taxon>
        <taxon>Nematoda</taxon>
        <taxon>Chromadorea</taxon>
        <taxon>Rhabditida</taxon>
        <taxon>Tylenchina</taxon>
        <taxon>Panagrolaimomorpha</taxon>
        <taxon>Panagrolaimoidea</taxon>
        <taxon>Panagrolaimidae</taxon>
        <taxon>Panagrolaimus</taxon>
    </lineage>
</organism>
<reference evidence="2" key="1">
    <citation type="submission" date="2022-11" db="UniProtKB">
        <authorList>
            <consortium name="WormBaseParasite"/>
        </authorList>
    </citation>
    <scope>IDENTIFICATION</scope>
</reference>
<sequence>MPVPVKNPIDEAVLKQRIEDEETKKQNEEKRRRTVFNAIETLADTVNEEKLLSLLDVLDINSWKEVIEERFIGRVCGYPTCENEIIVKTVQKYKLDKNKQKVYENYAEREKFCSSVCLKKSEHLQNQLAELPLWLTGERSAKNYDLSLLQSLPLQSKLPNGEKSREEKIEFIPDTLLAQLNSLNLGEIDASDSDKEDDEVDATTLGVDDKQFLSNVHSFVSATKMPATNNKNTVKTPKQDGIQNKIINKKMDKETVESKLEKLRNKFGKEPKEKQKKKPIMIEPHRDEAPIKTKKDGVIKAEEVIERLKQWITPKTVEYIDEHASTEHPTTSTSTSSAGDVTSQQMIEQFYKGILDPRDYEKKKAKEEEAKSVKLPLVDSIDQHFRRVEIVINGLKKAWISYVGQLKISFPVNNTKNLISTFALNKDNCVIDPKSSEYFATAILQLMTHCSKNLKELLQREETLEYHQRYYELLQIDFDFFDTKLNEIIAAKRQEMMDQSNEGENDEEMES</sequence>
<dbReference type="Proteomes" id="UP000887580">
    <property type="component" value="Unplaced"/>
</dbReference>